<reference evidence="3" key="1">
    <citation type="journal article" date="2021" name="Mol. Ecol. Resour.">
        <title>Apolygus lucorum genome provides insights into omnivorousness and mesophyll feeding.</title>
        <authorList>
            <person name="Liu Y."/>
            <person name="Liu H."/>
            <person name="Wang H."/>
            <person name="Huang T."/>
            <person name="Liu B."/>
            <person name="Yang B."/>
            <person name="Yin L."/>
            <person name="Li B."/>
            <person name="Zhang Y."/>
            <person name="Zhang S."/>
            <person name="Jiang F."/>
            <person name="Zhang X."/>
            <person name="Ren Y."/>
            <person name="Wang B."/>
            <person name="Wang S."/>
            <person name="Lu Y."/>
            <person name="Wu K."/>
            <person name="Fan W."/>
            <person name="Wang G."/>
        </authorList>
    </citation>
    <scope>NUCLEOTIDE SEQUENCE</scope>
    <source>
        <strain evidence="3">12Hb</strain>
    </source>
</reference>
<keyword evidence="2" id="KW-1133">Transmembrane helix</keyword>
<feature type="transmembrane region" description="Helical" evidence="2">
    <location>
        <begin position="113"/>
        <end position="131"/>
    </location>
</feature>
<organism evidence="3 4">
    <name type="scientific">Apolygus lucorum</name>
    <name type="common">Small green plant bug</name>
    <name type="synonym">Lygocoris lucorum</name>
    <dbReference type="NCBI Taxonomy" id="248454"/>
    <lineage>
        <taxon>Eukaryota</taxon>
        <taxon>Metazoa</taxon>
        <taxon>Ecdysozoa</taxon>
        <taxon>Arthropoda</taxon>
        <taxon>Hexapoda</taxon>
        <taxon>Insecta</taxon>
        <taxon>Pterygota</taxon>
        <taxon>Neoptera</taxon>
        <taxon>Paraneoptera</taxon>
        <taxon>Hemiptera</taxon>
        <taxon>Heteroptera</taxon>
        <taxon>Panheteroptera</taxon>
        <taxon>Cimicomorpha</taxon>
        <taxon>Miridae</taxon>
        <taxon>Mirini</taxon>
        <taxon>Apolygus</taxon>
    </lineage>
</organism>
<evidence type="ECO:0000256" key="1">
    <source>
        <dbReference type="SAM" id="MobiDB-lite"/>
    </source>
</evidence>
<feature type="compositionally biased region" description="Basic and acidic residues" evidence="1">
    <location>
        <begin position="136"/>
        <end position="150"/>
    </location>
</feature>
<evidence type="ECO:0000313" key="4">
    <source>
        <dbReference type="Proteomes" id="UP000466442"/>
    </source>
</evidence>
<evidence type="ECO:0000256" key="2">
    <source>
        <dbReference type="SAM" id="Phobius"/>
    </source>
</evidence>
<feature type="transmembrane region" description="Helical" evidence="2">
    <location>
        <begin position="35"/>
        <end position="58"/>
    </location>
</feature>
<protein>
    <submittedName>
        <fullName evidence="3">Uncharacterized protein</fullName>
    </submittedName>
</protein>
<accession>A0A8S9Y857</accession>
<sequence>MSRRTKTIIYKTIIKPVVTFGSETWVMSKADENKVVWIDVSVMDIIHLTIFLVVAVMLCKCYSFEISQQPMYPQWGSNLHFSKRMKKEITESDICLGRKCAALPLQNKSNNDYLINSVILCLIGLAIHLTVKHERQRAADESNRKAHVDGRASAAGFRRTAHSTSIACSSLSPSPVPRAERRSAQASRRTRHRQDGCKVPWDRMAKQSEYEVCLSLHPSPSSSEGSSCNRSILSYSSSSTSGLYPCIPPRRWRGNSKLNLAETPEVVPREVDLYYHL</sequence>
<feature type="compositionally biased region" description="Polar residues" evidence="1">
    <location>
        <begin position="162"/>
        <end position="173"/>
    </location>
</feature>
<name>A0A8S9Y857_APOLU</name>
<evidence type="ECO:0000313" key="3">
    <source>
        <dbReference type="EMBL" id="KAF6216761.1"/>
    </source>
</evidence>
<keyword evidence="2" id="KW-0812">Transmembrane</keyword>
<dbReference type="EMBL" id="WIXP02000001">
    <property type="protein sequence ID" value="KAF6216761.1"/>
    <property type="molecule type" value="Genomic_DNA"/>
</dbReference>
<gene>
    <name evidence="3" type="ORF">GE061_001110</name>
</gene>
<keyword evidence="4" id="KW-1185">Reference proteome</keyword>
<proteinExistence type="predicted"/>
<dbReference type="AlphaFoldDB" id="A0A8S9Y857"/>
<dbReference type="Proteomes" id="UP000466442">
    <property type="component" value="Linkage Group LG1"/>
</dbReference>
<keyword evidence="2" id="KW-0472">Membrane</keyword>
<feature type="region of interest" description="Disordered" evidence="1">
    <location>
        <begin position="136"/>
        <end position="197"/>
    </location>
</feature>
<comment type="caution">
    <text evidence="3">The sequence shown here is derived from an EMBL/GenBank/DDBJ whole genome shotgun (WGS) entry which is preliminary data.</text>
</comment>